<dbReference type="OrthoDB" id="9866973at2"/>
<evidence type="ECO:0000259" key="3">
    <source>
        <dbReference type="Pfam" id="PF18602"/>
    </source>
</evidence>
<feature type="chain" id="PRO_5032470428" description="Rap1a immunity protein domain-containing protein" evidence="2">
    <location>
        <begin position="42"/>
        <end position="164"/>
    </location>
</feature>
<dbReference type="InterPro" id="IPR041238">
    <property type="entry name" value="Rap1a"/>
</dbReference>
<sequence>MTIPFLPRIAFIFSARPAVTAALAVAAAIALFGASASPAHAQWVSTKELVDTYCDSNDAEHAAFCAGYVAGSLHVLMAPPNMFPKGRFCIDVEKQPKLSAIAERLVKLRKEEPELEATPAFTVIAAIIERGFPCPEEVLEATDAPADPAQQSAPTDLFGLPAEE</sequence>
<dbReference type="GeneID" id="300653813"/>
<keyword evidence="5" id="KW-1185">Reference proteome</keyword>
<evidence type="ECO:0000313" key="4">
    <source>
        <dbReference type="EMBL" id="NBG96682.1"/>
    </source>
</evidence>
<proteinExistence type="predicted"/>
<dbReference type="Pfam" id="PF18602">
    <property type="entry name" value="Rap1a"/>
    <property type="match status" value="1"/>
</dbReference>
<feature type="domain" description="Rap1a immunity protein" evidence="3">
    <location>
        <begin position="47"/>
        <end position="134"/>
    </location>
</feature>
<protein>
    <recommendedName>
        <fullName evidence="3">Rap1a immunity protein domain-containing protein</fullName>
    </recommendedName>
</protein>
<dbReference type="RefSeq" id="WP_027843641.1">
    <property type="nucleotide sequence ID" value="NZ_BMHN01000001.1"/>
</dbReference>
<feature type="signal peptide" evidence="2">
    <location>
        <begin position="1"/>
        <end position="41"/>
    </location>
</feature>
<evidence type="ECO:0000313" key="5">
    <source>
        <dbReference type="Proteomes" id="UP000470384"/>
    </source>
</evidence>
<keyword evidence="2" id="KW-0732">Signal</keyword>
<dbReference type="Proteomes" id="UP000470384">
    <property type="component" value="Unassembled WGS sequence"/>
</dbReference>
<feature type="compositionally biased region" description="Low complexity" evidence="1">
    <location>
        <begin position="142"/>
        <end position="156"/>
    </location>
</feature>
<dbReference type="EMBL" id="WXYQ01000011">
    <property type="protein sequence ID" value="NBG96682.1"/>
    <property type="molecule type" value="Genomic_DNA"/>
</dbReference>
<organism evidence="4 5">
    <name type="scientific">Pyruvatibacter mobilis</name>
    <dbReference type="NCBI Taxonomy" id="1712261"/>
    <lineage>
        <taxon>Bacteria</taxon>
        <taxon>Pseudomonadati</taxon>
        <taxon>Pseudomonadota</taxon>
        <taxon>Alphaproteobacteria</taxon>
        <taxon>Hyphomicrobiales</taxon>
        <taxon>Parvibaculaceae</taxon>
        <taxon>Pyruvatibacter</taxon>
    </lineage>
</organism>
<comment type="caution">
    <text evidence="4">The sequence shown here is derived from an EMBL/GenBank/DDBJ whole genome shotgun (WGS) entry which is preliminary data.</text>
</comment>
<evidence type="ECO:0000256" key="2">
    <source>
        <dbReference type="SAM" id="SignalP"/>
    </source>
</evidence>
<feature type="region of interest" description="Disordered" evidence="1">
    <location>
        <begin position="142"/>
        <end position="164"/>
    </location>
</feature>
<evidence type="ECO:0000256" key="1">
    <source>
        <dbReference type="SAM" id="MobiDB-lite"/>
    </source>
</evidence>
<dbReference type="AlphaFoldDB" id="A0A845QDN6"/>
<gene>
    <name evidence="4" type="ORF">GTQ45_13150</name>
</gene>
<accession>A0A845QDN6</accession>
<name>A0A845QDN6_9HYPH</name>
<reference evidence="4 5" key="1">
    <citation type="journal article" date="2016" name="Int. J. Syst. Evol. Microbiol.">
        <title>Pyruvatibacter mobilis gen. nov., sp. nov., a marine bacterium from the culture broth of Picochlorum sp. 122.</title>
        <authorList>
            <person name="Wang G."/>
            <person name="Tang M."/>
            <person name="Wu H."/>
            <person name="Dai S."/>
            <person name="Li T."/>
            <person name="Chen C."/>
            <person name="He H."/>
            <person name="Fan J."/>
            <person name="Xiang W."/>
            <person name="Li X."/>
        </authorList>
    </citation>
    <scope>NUCLEOTIDE SEQUENCE [LARGE SCALE GENOMIC DNA]</scope>
    <source>
        <strain evidence="4 5">GYP-11</strain>
    </source>
</reference>